<dbReference type="Pfam" id="PF01381">
    <property type="entry name" value="HTH_3"/>
    <property type="match status" value="1"/>
</dbReference>
<evidence type="ECO:0000313" key="2">
    <source>
        <dbReference type="EMBL" id="MBC1521432.1"/>
    </source>
</evidence>
<dbReference type="InterPro" id="IPR010982">
    <property type="entry name" value="Lambda_DNA-bd_dom_sf"/>
</dbReference>
<comment type="caution">
    <text evidence="2">The sequence shown here is derived from an EMBL/GenBank/DDBJ whole genome shotgun (WGS) entry which is preliminary data.</text>
</comment>
<feature type="domain" description="HTH cro/C1-type" evidence="1">
    <location>
        <begin position="22"/>
        <end position="69"/>
    </location>
</feature>
<reference evidence="2 3" key="1">
    <citation type="submission" date="2020-03" db="EMBL/GenBank/DDBJ databases">
        <title>Soil Listeria distribution.</title>
        <authorList>
            <person name="Liao J."/>
            <person name="Wiedmann M."/>
        </authorList>
    </citation>
    <scope>NUCLEOTIDE SEQUENCE [LARGE SCALE GENOMIC DNA]</scope>
    <source>
        <strain evidence="2 3">FSL L7-1507</strain>
    </source>
</reference>
<name>A0A841ZPQ2_9LIST</name>
<dbReference type="GO" id="GO:0003677">
    <property type="term" value="F:DNA binding"/>
    <property type="evidence" value="ECO:0007669"/>
    <property type="project" value="InterPro"/>
</dbReference>
<accession>A0A841ZPQ2</accession>
<proteinExistence type="predicted"/>
<dbReference type="SUPFAM" id="SSF47413">
    <property type="entry name" value="lambda repressor-like DNA-binding domains"/>
    <property type="match status" value="1"/>
</dbReference>
<dbReference type="AlphaFoldDB" id="A0A841ZPQ2"/>
<dbReference type="PROSITE" id="PS50943">
    <property type="entry name" value="HTH_CROC1"/>
    <property type="match status" value="1"/>
</dbReference>
<dbReference type="EMBL" id="JAARRM010000002">
    <property type="protein sequence ID" value="MBC1521432.1"/>
    <property type="molecule type" value="Genomic_DNA"/>
</dbReference>
<dbReference type="CDD" id="cd00093">
    <property type="entry name" value="HTH_XRE"/>
    <property type="match status" value="1"/>
</dbReference>
<gene>
    <name evidence="2" type="ORF">HB912_07210</name>
</gene>
<organism evidence="2 3">
    <name type="scientific">Listeria aquatica</name>
    <dbReference type="NCBI Taxonomy" id="1494960"/>
    <lineage>
        <taxon>Bacteria</taxon>
        <taxon>Bacillati</taxon>
        <taxon>Bacillota</taxon>
        <taxon>Bacilli</taxon>
        <taxon>Bacillales</taxon>
        <taxon>Listeriaceae</taxon>
        <taxon>Listeria</taxon>
    </lineage>
</organism>
<dbReference type="InterPro" id="IPR001387">
    <property type="entry name" value="Cro/C1-type_HTH"/>
</dbReference>
<evidence type="ECO:0000313" key="3">
    <source>
        <dbReference type="Proteomes" id="UP000559885"/>
    </source>
</evidence>
<dbReference type="RefSeq" id="WP_185373347.1">
    <property type="nucleotide sequence ID" value="NZ_JAARRM010000002.1"/>
</dbReference>
<evidence type="ECO:0000259" key="1">
    <source>
        <dbReference type="PROSITE" id="PS50943"/>
    </source>
</evidence>
<sequence>MLDTQVIASSANVASETELLNKKYQQKELASIANVSRSSIGHYKTGERNMPADVMQSLTNSLNENIVARKMLSSFSRYVVPFADRIEVHPLIFSVIAEKEEREEEAHAEKVAPLLAKIKEDIRPQEKTEIKNYISELLDSVFIDNSLLATICDYYGFNLANLIEERSSIWREAGYLMK</sequence>
<dbReference type="Gene3D" id="1.10.260.40">
    <property type="entry name" value="lambda repressor-like DNA-binding domains"/>
    <property type="match status" value="1"/>
</dbReference>
<protein>
    <submittedName>
        <fullName evidence="2">Helix-turn-helix transcriptional regulator</fullName>
    </submittedName>
</protein>
<dbReference type="Proteomes" id="UP000559885">
    <property type="component" value="Unassembled WGS sequence"/>
</dbReference>